<protein>
    <submittedName>
        <fullName evidence="1">Uncharacterized protein</fullName>
    </submittedName>
</protein>
<proteinExistence type="predicted"/>
<reference evidence="1 2" key="1">
    <citation type="journal article" date="2013" name="Science">
        <title>Pandoraviruses: amoeba viruses with genomes up to 2.5 Mb reaching that of parasitic eukaryotes.</title>
        <authorList>
            <person name="Philippe N."/>
            <person name="Legendre M."/>
            <person name="Doutre G."/>
            <person name="Coute Y."/>
            <person name="Poirot O."/>
            <person name="Lescot M."/>
            <person name="Arslan D."/>
            <person name="Seltzer V."/>
            <person name="Bertaux L."/>
            <person name="Bruley C."/>
            <person name="Garin J."/>
            <person name="Claverie J.M."/>
            <person name="Abergel C."/>
        </authorList>
    </citation>
    <scope>NUCLEOTIDE SEQUENCE [LARGE SCALE GENOMIC DNA]</scope>
</reference>
<sequence>MNQAEKQRLQSRATASLLRQSGAVVVFDLDDALVRYTKKGARVPRETWHALRRLWEGGASLFVVSYNPLASFLVGQLGLLKYIDKVVSGRPQRTNVIDRLAADADLPASFFYVDDRPDNIDEVRAKWPGAIGVEVDGKTTVSCPLMVRAVLES</sequence>
<evidence type="ECO:0000313" key="2">
    <source>
        <dbReference type="Proteomes" id="UP000204584"/>
    </source>
</evidence>
<name>S4W3B0_9VIRU</name>
<keyword evidence="2" id="KW-1185">Reference proteome</keyword>
<dbReference type="RefSeq" id="YP_008437808.1">
    <property type="nucleotide sequence ID" value="NC_022098.1"/>
</dbReference>
<dbReference type="EMBL" id="KC977571">
    <property type="protein sequence ID" value="AGO84735.1"/>
    <property type="molecule type" value="Genomic_DNA"/>
</dbReference>
<dbReference type="KEGG" id="vg:16606522"/>
<dbReference type="InterPro" id="IPR023214">
    <property type="entry name" value="HAD_sf"/>
</dbReference>
<organism evidence="1 2">
    <name type="scientific">Pandoravirus salinus</name>
    <dbReference type="NCBI Taxonomy" id="1349410"/>
    <lineage>
        <taxon>Viruses</taxon>
        <taxon>Pandoravirus</taxon>
    </lineage>
</organism>
<dbReference type="Proteomes" id="UP000204584">
    <property type="component" value="Segment"/>
</dbReference>
<dbReference type="Gene3D" id="3.40.50.1000">
    <property type="entry name" value="HAD superfamily/HAD-like"/>
    <property type="match status" value="1"/>
</dbReference>
<dbReference type="InterPro" id="IPR036412">
    <property type="entry name" value="HAD-like_sf"/>
</dbReference>
<dbReference type="GeneID" id="16606522"/>
<dbReference type="SUPFAM" id="SSF56784">
    <property type="entry name" value="HAD-like"/>
    <property type="match status" value="1"/>
</dbReference>
<evidence type="ECO:0000313" key="1">
    <source>
        <dbReference type="EMBL" id="AGO84735.1"/>
    </source>
</evidence>
<accession>S4W3B0</accession>
<gene>
    <name evidence="1" type="ORF">psal_cds_749</name>
</gene>